<organism evidence="2 3">
    <name type="scientific">Alishewanella jeotgali KCTC 22429</name>
    <dbReference type="NCBI Taxonomy" id="1129374"/>
    <lineage>
        <taxon>Bacteria</taxon>
        <taxon>Pseudomonadati</taxon>
        <taxon>Pseudomonadota</taxon>
        <taxon>Gammaproteobacteria</taxon>
        <taxon>Alteromonadales</taxon>
        <taxon>Alteromonadaceae</taxon>
        <taxon>Alishewanella</taxon>
    </lineage>
</organism>
<evidence type="ECO:0000313" key="2">
    <source>
        <dbReference type="EMBL" id="EHR40387.1"/>
    </source>
</evidence>
<evidence type="ECO:0000313" key="3">
    <source>
        <dbReference type="Proteomes" id="UP000012046"/>
    </source>
</evidence>
<dbReference type="EMBL" id="AHTH01000039">
    <property type="protein sequence ID" value="EHR40387.1"/>
    <property type="molecule type" value="Genomic_DNA"/>
</dbReference>
<dbReference type="Pfam" id="PF06905">
    <property type="entry name" value="FAIM1"/>
    <property type="match status" value="1"/>
</dbReference>
<keyword evidence="1" id="KW-1133">Transmembrane helix</keyword>
<evidence type="ECO:0000256" key="1">
    <source>
        <dbReference type="SAM" id="Phobius"/>
    </source>
</evidence>
<keyword evidence="1" id="KW-0812">Transmembrane</keyword>
<dbReference type="InterPro" id="IPR038513">
    <property type="entry name" value="FAIM1_dom_sf"/>
</dbReference>
<protein>
    <submittedName>
        <fullName evidence="2">Uncharacterized protein</fullName>
    </submittedName>
</protein>
<comment type="caution">
    <text evidence="2">The sequence shown here is derived from an EMBL/GenBank/DDBJ whole genome shotgun (WGS) entry which is preliminary data.</text>
</comment>
<proteinExistence type="predicted"/>
<accession>H3ZG67</accession>
<sequence>MTNQTDATLSFFDYGDHTIKVMCSMSNGKEQVYVDEQLVSEKRSFRYHSTHQFELDGKKAEIRVKVASIFKGPYYIEFSVDGKAVDSDEWDLARMLAHLKQLRQQQPLWQRLGVYFMFGLLGGACGALIGYSLAIWFKG</sequence>
<dbReference type="InterPro" id="IPR010695">
    <property type="entry name" value="FAIM1"/>
</dbReference>
<feature type="transmembrane region" description="Helical" evidence="1">
    <location>
        <begin position="112"/>
        <end position="137"/>
    </location>
</feature>
<dbReference type="Proteomes" id="UP000012046">
    <property type="component" value="Unassembled WGS sequence"/>
</dbReference>
<dbReference type="STRING" id="1129374.AJE_11819"/>
<dbReference type="AlphaFoldDB" id="H3ZG67"/>
<keyword evidence="3" id="KW-1185">Reference proteome</keyword>
<name>H3ZG67_9ALTE</name>
<dbReference type="PATRIC" id="fig|1129374.4.peg.2348"/>
<reference evidence="2 3" key="1">
    <citation type="journal article" date="2012" name="J. Bacteriol.">
        <title>Genome Sequence of Extracellular-Protease-Producing Alishewanella jeotgali Isolated from Traditional Korean Fermented Seafood.</title>
        <authorList>
            <person name="Jung J."/>
            <person name="Chun J."/>
            <person name="Park W."/>
        </authorList>
    </citation>
    <scope>NUCLEOTIDE SEQUENCE [LARGE SCALE GENOMIC DNA]</scope>
    <source>
        <strain evidence="2 3">KCTC 22429</strain>
    </source>
</reference>
<gene>
    <name evidence="2" type="ORF">AJE_11819</name>
</gene>
<keyword evidence="1" id="KW-0472">Membrane</keyword>
<dbReference type="Gene3D" id="2.40.128.180">
    <property type="match status" value="1"/>
</dbReference>